<feature type="compositionally biased region" description="Basic and acidic residues" evidence="1">
    <location>
        <begin position="35"/>
        <end position="48"/>
    </location>
</feature>
<gene>
    <name evidence="2" type="ORF">SO694_00082111</name>
</gene>
<proteinExistence type="predicted"/>
<feature type="region of interest" description="Disordered" evidence="1">
    <location>
        <begin position="1"/>
        <end position="48"/>
    </location>
</feature>
<feature type="region of interest" description="Disordered" evidence="1">
    <location>
        <begin position="121"/>
        <end position="141"/>
    </location>
</feature>
<accession>A0ABR1FJ62</accession>
<organism evidence="2 3">
    <name type="scientific">Aureococcus anophagefferens</name>
    <name type="common">Harmful bloom alga</name>
    <dbReference type="NCBI Taxonomy" id="44056"/>
    <lineage>
        <taxon>Eukaryota</taxon>
        <taxon>Sar</taxon>
        <taxon>Stramenopiles</taxon>
        <taxon>Ochrophyta</taxon>
        <taxon>Pelagophyceae</taxon>
        <taxon>Pelagomonadales</taxon>
        <taxon>Pelagomonadaceae</taxon>
        <taxon>Aureococcus</taxon>
    </lineage>
</organism>
<evidence type="ECO:0000256" key="1">
    <source>
        <dbReference type="SAM" id="MobiDB-lite"/>
    </source>
</evidence>
<feature type="region of interest" description="Disordered" evidence="1">
    <location>
        <begin position="243"/>
        <end position="292"/>
    </location>
</feature>
<evidence type="ECO:0000313" key="2">
    <source>
        <dbReference type="EMBL" id="KAK7231843.1"/>
    </source>
</evidence>
<feature type="region of interest" description="Disordered" evidence="1">
    <location>
        <begin position="91"/>
        <end position="110"/>
    </location>
</feature>
<dbReference type="EMBL" id="JBBJCI010000373">
    <property type="protein sequence ID" value="KAK7231843.1"/>
    <property type="molecule type" value="Genomic_DNA"/>
</dbReference>
<evidence type="ECO:0000313" key="3">
    <source>
        <dbReference type="Proteomes" id="UP001363151"/>
    </source>
</evidence>
<feature type="compositionally biased region" description="Basic and acidic residues" evidence="1">
    <location>
        <begin position="1"/>
        <end position="17"/>
    </location>
</feature>
<reference evidence="2 3" key="1">
    <citation type="submission" date="2024-03" db="EMBL/GenBank/DDBJ databases">
        <title>Aureococcus anophagefferens CCMP1851 and Kratosvirus quantuckense: Draft genome of a second virus-susceptible host strain in the model system.</title>
        <authorList>
            <person name="Chase E."/>
            <person name="Truchon A.R."/>
            <person name="Schepens W."/>
            <person name="Wilhelm S.W."/>
        </authorList>
    </citation>
    <scope>NUCLEOTIDE SEQUENCE [LARGE SCALE GENOMIC DNA]</scope>
    <source>
        <strain evidence="2 3">CCMP1851</strain>
    </source>
</reference>
<comment type="caution">
    <text evidence="2">The sequence shown here is derived from an EMBL/GenBank/DDBJ whole genome shotgun (WGS) entry which is preliminary data.</text>
</comment>
<dbReference type="Proteomes" id="UP001363151">
    <property type="component" value="Unassembled WGS sequence"/>
</dbReference>
<protein>
    <submittedName>
        <fullName evidence="2">Uncharacterized protein</fullName>
    </submittedName>
</protein>
<feature type="compositionally biased region" description="Basic and acidic residues" evidence="1">
    <location>
        <begin position="100"/>
        <end position="110"/>
    </location>
</feature>
<name>A0ABR1FJ62_AURAN</name>
<keyword evidence="3" id="KW-1185">Reference proteome</keyword>
<feature type="compositionally biased region" description="Low complexity" evidence="1">
    <location>
        <begin position="245"/>
        <end position="270"/>
    </location>
</feature>
<sequence>MAAPTEKAKQPDAKHTMDDDESWTSVSSQNDADQEDRPERDMPEELVRAPAEEAWLFQTDDLVDVRRTFARVCDGARAEVAEARRELPAASYDTHRRGKRADGHSLRRRYADNLEPVEEIETARAGRRGRRDPYSSGPLTVATTPLDALLPELLGTKWSRGHGTAALAKGRRWDDARALDALVRDGRASADRGVVVRERGVYGLQAHVATRYKVLAAGTAVGARAAALRARAPSARARVRPCSGRRATAASRRSTRAPAVRRAAAALVEARGPDKRGRGRRRIGARGAGAAK</sequence>